<gene>
    <name evidence="1" type="ORF">SAMN02745674_01682</name>
</gene>
<sequence>MTEFDWQFHTGAMGPATGMGEWLDAAGIDDHVPRWGSPDADAPVPQGH</sequence>
<dbReference type="AlphaFoldDB" id="A0A1T4QL71"/>
<evidence type="ECO:0000313" key="1">
    <source>
        <dbReference type="EMBL" id="SKA04426.1"/>
    </source>
</evidence>
<reference evidence="1 2" key="1">
    <citation type="submission" date="2017-02" db="EMBL/GenBank/DDBJ databases">
        <authorList>
            <person name="Peterson S.W."/>
        </authorList>
    </citation>
    <scope>NUCLEOTIDE SEQUENCE [LARGE SCALE GENOMIC DNA]</scope>
    <source>
        <strain evidence="1 2">DSM 21749</strain>
    </source>
</reference>
<accession>A0A1T4QL71</accession>
<protein>
    <submittedName>
        <fullName evidence="1">Uncharacterized protein</fullName>
    </submittedName>
</protein>
<dbReference type="RefSeq" id="WP_159447366.1">
    <property type="nucleotide sequence ID" value="NZ_FUXP01000005.1"/>
</dbReference>
<keyword evidence="2" id="KW-1185">Reference proteome</keyword>
<name>A0A1T4QL71_9GAMM</name>
<organism evidence="1 2">
    <name type="scientific">Lysobacter spongiicola DSM 21749</name>
    <dbReference type="NCBI Taxonomy" id="1122188"/>
    <lineage>
        <taxon>Bacteria</taxon>
        <taxon>Pseudomonadati</taxon>
        <taxon>Pseudomonadota</taxon>
        <taxon>Gammaproteobacteria</taxon>
        <taxon>Lysobacterales</taxon>
        <taxon>Lysobacteraceae</taxon>
        <taxon>Novilysobacter</taxon>
    </lineage>
</organism>
<dbReference type="STRING" id="1122188.SAMN02745674_01682"/>
<dbReference type="Proteomes" id="UP000190061">
    <property type="component" value="Unassembled WGS sequence"/>
</dbReference>
<dbReference type="EMBL" id="FUXP01000005">
    <property type="protein sequence ID" value="SKA04426.1"/>
    <property type="molecule type" value="Genomic_DNA"/>
</dbReference>
<evidence type="ECO:0000313" key="2">
    <source>
        <dbReference type="Proteomes" id="UP000190061"/>
    </source>
</evidence>
<proteinExistence type="predicted"/>